<evidence type="ECO:0000313" key="1">
    <source>
        <dbReference type="EMBL" id="MFD2572599.1"/>
    </source>
</evidence>
<proteinExistence type="predicted"/>
<reference evidence="2" key="1">
    <citation type="journal article" date="2019" name="Int. J. Syst. Evol. Microbiol.">
        <title>The Global Catalogue of Microorganisms (GCM) 10K type strain sequencing project: providing services to taxonomists for standard genome sequencing and annotation.</title>
        <authorList>
            <consortium name="The Broad Institute Genomics Platform"/>
            <consortium name="The Broad Institute Genome Sequencing Center for Infectious Disease"/>
            <person name="Wu L."/>
            <person name="Ma J."/>
        </authorList>
    </citation>
    <scope>NUCLEOTIDE SEQUENCE [LARGE SCALE GENOMIC DNA]</scope>
    <source>
        <strain evidence="2">KCTC 42805</strain>
    </source>
</reference>
<accession>A0ABW5M7C9</accession>
<protein>
    <submittedName>
        <fullName evidence="1">Uncharacterized protein</fullName>
    </submittedName>
</protein>
<comment type="caution">
    <text evidence="1">The sequence shown here is derived from an EMBL/GenBank/DDBJ whole genome shotgun (WGS) entry which is preliminary data.</text>
</comment>
<sequence>MHTDLNPPLSPLQVELLKAFAMPTVDESDLHEIRKMLSQYFARKASMQAQRIIEERGMTANDVEAIAHQHNRVSKF</sequence>
<evidence type="ECO:0000313" key="2">
    <source>
        <dbReference type="Proteomes" id="UP001597469"/>
    </source>
</evidence>
<dbReference type="RefSeq" id="WP_381525160.1">
    <property type="nucleotide sequence ID" value="NZ_JBHULN010000011.1"/>
</dbReference>
<dbReference type="EMBL" id="JBHULN010000011">
    <property type="protein sequence ID" value="MFD2572599.1"/>
    <property type="molecule type" value="Genomic_DNA"/>
</dbReference>
<organism evidence="1 2">
    <name type="scientific">Spirosoma soli</name>
    <dbReference type="NCBI Taxonomy" id="1770529"/>
    <lineage>
        <taxon>Bacteria</taxon>
        <taxon>Pseudomonadati</taxon>
        <taxon>Bacteroidota</taxon>
        <taxon>Cytophagia</taxon>
        <taxon>Cytophagales</taxon>
        <taxon>Cytophagaceae</taxon>
        <taxon>Spirosoma</taxon>
    </lineage>
</organism>
<dbReference type="Proteomes" id="UP001597469">
    <property type="component" value="Unassembled WGS sequence"/>
</dbReference>
<keyword evidence="2" id="KW-1185">Reference proteome</keyword>
<name>A0ABW5M7C9_9BACT</name>
<gene>
    <name evidence="1" type="ORF">ACFSUS_18310</name>
</gene>